<dbReference type="InterPro" id="IPR003675">
    <property type="entry name" value="Rce1/LyrA-like_dom"/>
</dbReference>
<dbReference type="Pfam" id="PF02517">
    <property type="entry name" value="Rce1-like"/>
    <property type="match status" value="1"/>
</dbReference>
<feature type="transmembrane region" description="Helical" evidence="1">
    <location>
        <begin position="169"/>
        <end position="189"/>
    </location>
</feature>
<evidence type="ECO:0000313" key="4">
    <source>
        <dbReference type="Proteomes" id="UP000824221"/>
    </source>
</evidence>
<keyword evidence="3" id="KW-0378">Hydrolase</keyword>
<dbReference type="EMBL" id="DXAJ01000034">
    <property type="protein sequence ID" value="HJA02178.1"/>
    <property type="molecule type" value="Genomic_DNA"/>
</dbReference>
<evidence type="ECO:0000313" key="3">
    <source>
        <dbReference type="EMBL" id="HJA02178.1"/>
    </source>
</evidence>
<dbReference type="PANTHER" id="PTHR43592:SF15">
    <property type="entry name" value="CAAX AMINO TERMINAL PROTEASE FAMILY PROTEIN"/>
    <property type="match status" value="1"/>
</dbReference>
<dbReference type="AlphaFoldDB" id="A0A9D2KGH6"/>
<reference evidence="3" key="1">
    <citation type="journal article" date="2021" name="PeerJ">
        <title>Extensive microbial diversity within the chicken gut microbiome revealed by metagenomics and culture.</title>
        <authorList>
            <person name="Gilroy R."/>
            <person name="Ravi A."/>
            <person name="Getino M."/>
            <person name="Pursley I."/>
            <person name="Horton D.L."/>
            <person name="Alikhan N.F."/>
            <person name="Baker D."/>
            <person name="Gharbi K."/>
            <person name="Hall N."/>
            <person name="Watson M."/>
            <person name="Adriaenssens E.M."/>
            <person name="Foster-Nyarko E."/>
            <person name="Jarju S."/>
            <person name="Secka A."/>
            <person name="Antonio M."/>
            <person name="Oren A."/>
            <person name="Chaudhuri R.R."/>
            <person name="La Ragione R."/>
            <person name="Hildebrand F."/>
            <person name="Pallen M.J."/>
        </authorList>
    </citation>
    <scope>NUCLEOTIDE SEQUENCE</scope>
    <source>
        <strain evidence="3">CHK156-179</strain>
    </source>
</reference>
<organism evidence="3 4">
    <name type="scientific">Candidatus Gallimonas gallistercoris</name>
    <dbReference type="NCBI Taxonomy" id="2838602"/>
    <lineage>
        <taxon>Bacteria</taxon>
        <taxon>Bacillati</taxon>
        <taxon>Bacillota</taxon>
        <taxon>Clostridia</taxon>
        <taxon>Candidatus Gallimonas</taxon>
    </lineage>
</organism>
<evidence type="ECO:0000256" key="1">
    <source>
        <dbReference type="SAM" id="Phobius"/>
    </source>
</evidence>
<name>A0A9D2KGH6_9FIRM</name>
<reference evidence="3" key="2">
    <citation type="submission" date="2021-04" db="EMBL/GenBank/DDBJ databases">
        <authorList>
            <person name="Gilroy R."/>
        </authorList>
    </citation>
    <scope>NUCLEOTIDE SEQUENCE</scope>
    <source>
        <strain evidence="3">CHK156-179</strain>
    </source>
</reference>
<dbReference type="Proteomes" id="UP000824221">
    <property type="component" value="Unassembled WGS sequence"/>
</dbReference>
<accession>A0A9D2KGH6</accession>
<proteinExistence type="predicted"/>
<dbReference type="PANTHER" id="PTHR43592">
    <property type="entry name" value="CAAX AMINO TERMINAL PROTEASE"/>
    <property type="match status" value="1"/>
</dbReference>
<dbReference type="GO" id="GO:0008237">
    <property type="term" value="F:metallopeptidase activity"/>
    <property type="evidence" value="ECO:0007669"/>
    <property type="project" value="UniProtKB-KW"/>
</dbReference>
<protein>
    <submittedName>
        <fullName evidence="3">CPBP family intramembrane metalloprotease</fullName>
    </submittedName>
</protein>
<dbReference type="GO" id="GO:0004175">
    <property type="term" value="F:endopeptidase activity"/>
    <property type="evidence" value="ECO:0007669"/>
    <property type="project" value="UniProtKB-ARBA"/>
</dbReference>
<gene>
    <name evidence="3" type="ORF">H9797_02215</name>
</gene>
<keyword evidence="1" id="KW-0472">Membrane</keyword>
<comment type="caution">
    <text evidence="3">The sequence shown here is derived from an EMBL/GenBank/DDBJ whole genome shotgun (WGS) entry which is preliminary data.</text>
</comment>
<keyword evidence="3" id="KW-0645">Protease</keyword>
<keyword evidence="3" id="KW-0482">Metalloprotease</keyword>
<feature type="transmembrane region" description="Helical" evidence="1">
    <location>
        <begin position="195"/>
        <end position="215"/>
    </location>
</feature>
<feature type="domain" description="CAAX prenyl protease 2/Lysostaphin resistance protein A-like" evidence="2">
    <location>
        <begin position="138"/>
        <end position="227"/>
    </location>
</feature>
<feature type="transmembrane region" description="Helical" evidence="1">
    <location>
        <begin position="278"/>
        <end position="305"/>
    </location>
</feature>
<feature type="transmembrane region" description="Helical" evidence="1">
    <location>
        <begin position="245"/>
        <end position="266"/>
    </location>
</feature>
<keyword evidence="1" id="KW-0812">Transmembrane</keyword>
<feature type="transmembrane region" description="Helical" evidence="1">
    <location>
        <begin position="138"/>
        <end position="157"/>
    </location>
</feature>
<feature type="transmembrane region" description="Helical" evidence="1">
    <location>
        <begin position="222"/>
        <end position="239"/>
    </location>
</feature>
<dbReference type="GO" id="GO:0080120">
    <property type="term" value="P:CAAX-box protein maturation"/>
    <property type="evidence" value="ECO:0007669"/>
    <property type="project" value="UniProtKB-ARBA"/>
</dbReference>
<feature type="transmembrane region" description="Helical" evidence="1">
    <location>
        <begin position="95"/>
        <end position="118"/>
    </location>
</feature>
<keyword evidence="1" id="KW-1133">Transmembrane helix</keyword>
<feature type="transmembrane region" description="Helical" evidence="1">
    <location>
        <begin position="57"/>
        <end position="75"/>
    </location>
</feature>
<sequence>MNEVSETVAVLPPADRLKESGIAFSLAALLPVLVSLVLSVLVTAMGEGAQNAVWYRYLAYFLPQLCFALSAAVYFRRARHPFPEMYRGAKWHYYLIALFMQLGLLFSLGELNTLFIGWLEKLGYTSSESPLPPLEGGWLALSLFVVALLPAIFEETLFRGILARNMHGAGWGTWVTILVSGAMFSLFHGRPEQTVYQFLCGCCFALIAVRSGSVLPTVLSHFLNNALILVLSALGFESFSGTVGIVLIAVGAVFLAGSLVFLIFFDKKTDRKGGAPRAGVFFLAAAVGLVICAVQWASMLLLGFANV</sequence>
<evidence type="ECO:0000259" key="2">
    <source>
        <dbReference type="Pfam" id="PF02517"/>
    </source>
</evidence>
<feature type="transmembrane region" description="Helical" evidence="1">
    <location>
        <begin position="21"/>
        <end position="45"/>
    </location>
</feature>